<dbReference type="InterPro" id="IPR029056">
    <property type="entry name" value="Ribokinase-like"/>
</dbReference>
<name>A0ABM8G819_9MICO</name>
<dbReference type="PROSITE" id="PS00583">
    <property type="entry name" value="PFKB_KINASES_1"/>
    <property type="match status" value="1"/>
</dbReference>
<dbReference type="SUPFAM" id="SSF53613">
    <property type="entry name" value="Ribokinase-like"/>
    <property type="match status" value="1"/>
</dbReference>
<feature type="domain" description="Cytidyltransferase-like" evidence="13">
    <location>
        <begin position="363"/>
        <end position="459"/>
    </location>
</feature>
<comment type="function">
    <text evidence="10">Catalyzes the ADP transfer from ATP to D-glycero-beta-D-manno-heptose 1-phosphate, yielding ADP-D-glycero-beta-D-manno-heptose.</text>
</comment>
<dbReference type="InterPro" id="IPR011914">
    <property type="entry name" value="RfaE_dom_II"/>
</dbReference>
<comment type="function">
    <text evidence="10">Catalyzes the phosphorylation of D-glycero-D-manno-heptose 7-phosphate at the C-1 position to selectively form D-glycero-beta-D-manno-heptose-1,7-bisphosphate.</text>
</comment>
<feature type="binding site" evidence="10">
    <location>
        <begin position="212"/>
        <end position="215"/>
    </location>
    <ligand>
        <name>ATP</name>
        <dbReference type="ChEBI" id="CHEBI:30616"/>
    </ligand>
</feature>
<dbReference type="Pfam" id="PF00294">
    <property type="entry name" value="PfkB"/>
    <property type="match status" value="1"/>
</dbReference>
<keyword evidence="2 10" id="KW-0808">Transferase</keyword>
<feature type="domain" description="Carbohydrate kinase PfkB" evidence="12">
    <location>
        <begin position="55"/>
        <end position="326"/>
    </location>
</feature>
<proteinExistence type="inferred from homology"/>
<dbReference type="NCBIfam" id="TIGR02199">
    <property type="entry name" value="rfaE_dom_II"/>
    <property type="match status" value="1"/>
</dbReference>
<keyword evidence="7 10" id="KW-0511">Multifunctional enzyme</keyword>
<dbReference type="InterPro" id="IPR004821">
    <property type="entry name" value="Cyt_trans-like"/>
</dbReference>
<dbReference type="Pfam" id="PF01467">
    <property type="entry name" value="CTP_transf_like"/>
    <property type="match status" value="1"/>
</dbReference>
<reference evidence="15" key="1">
    <citation type="journal article" date="2019" name="Int. J. Syst. Evol. Microbiol.">
        <title>The Global Catalogue of Microorganisms (GCM) 10K type strain sequencing project: providing services to taxonomists for standard genome sequencing and annotation.</title>
        <authorList>
            <consortium name="The Broad Institute Genomics Platform"/>
            <consortium name="The Broad Institute Genome Sequencing Center for Infectious Disease"/>
            <person name="Wu L."/>
            <person name="Ma J."/>
        </authorList>
    </citation>
    <scope>NUCLEOTIDE SEQUENCE [LARGE SCALE GENOMIC DNA]</scope>
    <source>
        <strain evidence="15">NBRC 108725</strain>
    </source>
</reference>
<dbReference type="InterPro" id="IPR002173">
    <property type="entry name" value="Carboh/pur_kinase_PfkB_CS"/>
</dbReference>
<dbReference type="RefSeq" id="WP_286277779.1">
    <property type="nucleotide sequence ID" value="NZ_AP027731.1"/>
</dbReference>
<dbReference type="SUPFAM" id="SSF52374">
    <property type="entry name" value="Nucleotidylyl transferase"/>
    <property type="match status" value="1"/>
</dbReference>
<dbReference type="PANTHER" id="PTHR46969:SF1">
    <property type="entry name" value="BIFUNCTIONAL PROTEIN HLDE"/>
    <property type="match status" value="1"/>
</dbReference>
<dbReference type="InterPro" id="IPR023030">
    <property type="entry name" value="Bifunc_HldE"/>
</dbReference>
<feature type="active site" evidence="10">
    <location>
        <position position="286"/>
    </location>
</feature>
<feature type="region of interest" description="Ribokinase" evidence="10">
    <location>
        <begin position="1"/>
        <end position="341"/>
    </location>
</feature>
<feature type="region of interest" description="Cytidylyltransferase" evidence="10">
    <location>
        <begin position="363"/>
        <end position="519"/>
    </location>
</feature>
<feature type="compositionally biased region" description="Basic residues" evidence="11">
    <location>
        <begin position="505"/>
        <end position="519"/>
    </location>
</feature>
<comment type="similarity">
    <text evidence="10">In the N-terminal section; belongs to the carbohydrate kinase PfkB family.</text>
</comment>
<comment type="subunit">
    <text evidence="10">Homodimer.</text>
</comment>
<dbReference type="HAMAP" id="MF_01603">
    <property type="entry name" value="HldE"/>
    <property type="match status" value="1"/>
</dbReference>
<dbReference type="Proteomes" id="UP001321498">
    <property type="component" value="Chromosome"/>
</dbReference>
<evidence type="ECO:0000313" key="15">
    <source>
        <dbReference type="Proteomes" id="UP001321498"/>
    </source>
</evidence>
<evidence type="ECO:0000259" key="12">
    <source>
        <dbReference type="Pfam" id="PF00294"/>
    </source>
</evidence>
<dbReference type="Gene3D" id="3.40.1190.20">
    <property type="match status" value="1"/>
</dbReference>
<comment type="pathway">
    <text evidence="1">Bacterial outer membrane biogenesis; LPS core biosynthesis.</text>
</comment>
<evidence type="ECO:0000256" key="8">
    <source>
        <dbReference type="ARBA" id="ARBA00023277"/>
    </source>
</evidence>
<sequence>MDETLFGEPALTLDVVRRVALTAPLVTVYGEPMLDGWWHGSSNRMAREAPAPIVALRRQDFVPGGAANTAMNLAALGARVRFVGLVGEDEAGSRLRDALAAAGVDVAFLVARPEVRTITKTRIVVADQVLVRLDEGNEAGFADEALAALADAAVAATVGADAAVVCDYGTGMLGGAVREALLHRIGRPAVVTVDAYDSGGWAELAPDLVTPNADEAAGLVGVGLKREADRAAIVTTLAPRILEASGAGAAVVTLDRDGTVLLDRAGTVHRTWARPASDRQASGAGDTFAAALTMARAAGLPLPVCADYAQAAADVVVGRFGTSVCSTDDLLARLAEFAGRALDHEDLARRLAGERAAGRRVVFTNGCFDVLHRGHTAYLNQAKRLGDVLVVALNSDESVRRLKGDSRPINAAADRAEVLASLSCVDYVTIFSTDTPIPLIQRLQPDVYAKGGDYTLDRLPETEVVRGYGGEVRILDYLPDYSTSAVVDRIRTPSPVSDDVVPQGRAKRPVRSRVGRAAG</sequence>
<keyword evidence="4 10" id="KW-0547">Nucleotide-binding</keyword>
<keyword evidence="5 10" id="KW-0418">Kinase</keyword>
<gene>
    <name evidence="10 14" type="primary">hldE</name>
    <name evidence="14" type="ORF">GCM10025866_02200</name>
</gene>
<evidence type="ECO:0000256" key="9">
    <source>
        <dbReference type="ARBA" id="ARBA00047428"/>
    </source>
</evidence>
<evidence type="ECO:0000259" key="13">
    <source>
        <dbReference type="Pfam" id="PF01467"/>
    </source>
</evidence>
<evidence type="ECO:0000256" key="6">
    <source>
        <dbReference type="ARBA" id="ARBA00022840"/>
    </source>
</evidence>
<evidence type="ECO:0000256" key="4">
    <source>
        <dbReference type="ARBA" id="ARBA00022741"/>
    </source>
</evidence>
<protein>
    <recommendedName>
        <fullName evidence="10">Bifunctional protein HldE</fullName>
    </recommendedName>
    <domain>
        <recommendedName>
            <fullName evidence="10">D-beta-D-heptose 7-phosphate kinase</fullName>
            <ecNumber evidence="10">2.7.1.167</ecNumber>
        </recommendedName>
        <alternativeName>
            <fullName evidence="10">D-beta-D-heptose 7-phosphotransferase</fullName>
        </alternativeName>
        <alternativeName>
            <fullName evidence="10">D-glycero-beta-D-manno-heptose-7-phosphate kinase</fullName>
        </alternativeName>
    </domain>
    <domain>
        <recommendedName>
            <fullName evidence="10">D-beta-D-heptose 1-phosphate adenylyltransferase</fullName>
            <ecNumber evidence="10">2.7.7.70</ecNumber>
        </recommendedName>
        <alternativeName>
            <fullName evidence="10">D-glycero-beta-D-manno-heptose 1-phosphate adenylyltransferase</fullName>
        </alternativeName>
    </domain>
</protein>
<dbReference type="EC" id="2.7.7.70" evidence="10"/>
<feature type="region of interest" description="Disordered" evidence="11">
    <location>
        <begin position="493"/>
        <end position="519"/>
    </location>
</feature>
<comment type="pathway">
    <text evidence="10">Nucleotide-sugar biosynthesis; ADP-L-glycero-beta-D-manno-heptose biosynthesis; ADP-L-glycero-beta-D-manno-heptose from D-glycero-beta-D-manno-heptose 7-phosphate: step 1/4.</text>
</comment>
<evidence type="ECO:0000256" key="11">
    <source>
        <dbReference type="SAM" id="MobiDB-lite"/>
    </source>
</evidence>
<keyword evidence="3 10" id="KW-0548">Nucleotidyltransferase</keyword>
<dbReference type="Gene3D" id="3.40.50.620">
    <property type="entry name" value="HUPs"/>
    <property type="match status" value="1"/>
</dbReference>
<dbReference type="PANTHER" id="PTHR46969">
    <property type="entry name" value="BIFUNCTIONAL PROTEIN HLDE"/>
    <property type="match status" value="1"/>
</dbReference>
<evidence type="ECO:0000313" key="14">
    <source>
        <dbReference type="EMBL" id="BDZ44311.1"/>
    </source>
</evidence>
<dbReference type="InterPro" id="IPR014729">
    <property type="entry name" value="Rossmann-like_a/b/a_fold"/>
</dbReference>
<evidence type="ECO:0000256" key="1">
    <source>
        <dbReference type="ARBA" id="ARBA00004713"/>
    </source>
</evidence>
<comment type="similarity">
    <text evidence="10">In the C-terminal section; belongs to the cytidylyltransferase family.</text>
</comment>
<comment type="pathway">
    <text evidence="10">Nucleotide-sugar biosynthesis; ADP-L-glycero-beta-D-manno-heptose biosynthesis; ADP-L-glycero-beta-D-manno-heptose from D-glycero-beta-D-manno-heptose 7-phosphate: step 3/4.</text>
</comment>
<evidence type="ECO:0000256" key="2">
    <source>
        <dbReference type="ARBA" id="ARBA00022679"/>
    </source>
</evidence>
<keyword evidence="15" id="KW-1185">Reference proteome</keyword>
<evidence type="ECO:0000256" key="3">
    <source>
        <dbReference type="ARBA" id="ARBA00022695"/>
    </source>
</evidence>
<dbReference type="EMBL" id="AP027731">
    <property type="protein sequence ID" value="BDZ44311.1"/>
    <property type="molecule type" value="Genomic_DNA"/>
</dbReference>
<evidence type="ECO:0000256" key="10">
    <source>
        <dbReference type="HAMAP-Rule" id="MF_01603"/>
    </source>
</evidence>
<dbReference type="NCBIfam" id="TIGR00125">
    <property type="entry name" value="cyt_tran_rel"/>
    <property type="match status" value="1"/>
</dbReference>
<comment type="catalytic activity">
    <reaction evidence="9 10">
        <text>D-glycero-beta-D-manno-heptose 1-phosphate + ATP + H(+) = ADP-D-glycero-beta-D-manno-heptose + diphosphate</text>
        <dbReference type="Rhea" id="RHEA:27465"/>
        <dbReference type="ChEBI" id="CHEBI:15378"/>
        <dbReference type="ChEBI" id="CHEBI:30616"/>
        <dbReference type="ChEBI" id="CHEBI:33019"/>
        <dbReference type="ChEBI" id="CHEBI:59967"/>
        <dbReference type="ChEBI" id="CHEBI:61593"/>
        <dbReference type="EC" id="2.7.7.70"/>
    </reaction>
</comment>
<dbReference type="EC" id="2.7.1.167" evidence="10"/>
<evidence type="ECO:0000256" key="7">
    <source>
        <dbReference type="ARBA" id="ARBA00023268"/>
    </source>
</evidence>
<organism evidence="14 15">
    <name type="scientific">Naasia aerilata</name>
    <dbReference type="NCBI Taxonomy" id="1162966"/>
    <lineage>
        <taxon>Bacteria</taxon>
        <taxon>Bacillati</taxon>
        <taxon>Actinomycetota</taxon>
        <taxon>Actinomycetes</taxon>
        <taxon>Micrococcales</taxon>
        <taxon>Microbacteriaceae</taxon>
        <taxon>Naasia</taxon>
    </lineage>
</organism>
<accession>A0ABM8G819</accession>
<keyword evidence="8 10" id="KW-0119">Carbohydrate metabolism</keyword>
<keyword evidence="6 10" id="KW-0067">ATP-binding</keyword>
<dbReference type="InterPro" id="IPR011611">
    <property type="entry name" value="PfkB_dom"/>
</dbReference>
<evidence type="ECO:0000256" key="5">
    <source>
        <dbReference type="ARBA" id="ARBA00022777"/>
    </source>
</evidence>
<comment type="catalytic activity">
    <reaction evidence="10">
        <text>D-glycero-beta-D-manno-heptose 7-phosphate + ATP = D-glycero-beta-D-manno-heptose 1,7-bisphosphate + ADP + H(+)</text>
        <dbReference type="Rhea" id="RHEA:27473"/>
        <dbReference type="ChEBI" id="CHEBI:15378"/>
        <dbReference type="ChEBI" id="CHEBI:30616"/>
        <dbReference type="ChEBI" id="CHEBI:60204"/>
        <dbReference type="ChEBI" id="CHEBI:60208"/>
        <dbReference type="ChEBI" id="CHEBI:456216"/>
        <dbReference type="EC" id="2.7.1.167"/>
    </reaction>
</comment>